<dbReference type="PROSITE" id="PS00134">
    <property type="entry name" value="TRYPSIN_HIS"/>
    <property type="match status" value="1"/>
</dbReference>
<evidence type="ECO:0000313" key="4">
    <source>
        <dbReference type="Proteomes" id="UP000499080"/>
    </source>
</evidence>
<dbReference type="InterPro" id="IPR018114">
    <property type="entry name" value="TRYPSIN_HIS"/>
</dbReference>
<organism evidence="3 4">
    <name type="scientific">Araneus ventricosus</name>
    <name type="common">Orbweaver spider</name>
    <name type="synonym">Epeira ventricosa</name>
    <dbReference type="NCBI Taxonomy" id="182803"/>
    <lineage>
        <taxon>Eukaryota</taxon>
        <taxon>Metazoa</taxon>
        <taxon>Ecdysozoa</taxon>
        <taxon>Arthropoda</taxon>
        <taxon>Chelicerata</taxon>
        <taxon>Arachnida</taxon>
        <taxon>Araneae</taxon>
        <taxon>Araneomorphae</taxon>
        <taxon>Entelegynae</taxon>
        <taxon>Araneoidea</taxon>
        <taxon>Araneidae</taxon>
        <taxon>Araneus</taxon>
    </lineage>
</organism>
<dbReference type="OrthoDB" id="6448500at2759"/>
<keyword evidence="1" id="KW-1015">Disulfide bond</keyword>
<dbReference type="Pfam" id="PF00089">
    <property type="entry name" value="Trypsin"/>
    <property type="match status" value="1"/>
</dbReference>
<evidence type="ECO:0000313" key="3">
    <source>
        <dbReference type="EMBL" id="GBM43036.1"/>
    </source>
</evidence>
<accession>A0A4Y2FR55</accession>
<dbReference type="GO" id="GO:0004252">
    <property type="term" value="F:serine-type endopeptidase activity"/>
    <property type="evidence" value="ECO:0007669"/>
    <property type="project" value="InterPro"/>
</dbReference>
<dbReference type="Gene3D" id="2.40.10.10">
    <property type="entry name" value="Trypsin-like serine proteases"/>
    <property type="match status" value="1"/>
</dbReference>
<gene>
    <name evidence="3" type="ORF">AVEN_50855_1</name>
</gene>
<dbReference type="InterPro" id="IPR001254">
    <property type="entry name" value="Trypsin_dom"/>
</dbReference>
<dbReference type="PROSITE" id="PS50240">
    <property type="entry name" value="TRYPSIN_DOM"/>
    <property type="match status" value="1"/>
</dbReference>
<dbReference type="InterPro" id="IPR001314">
    <property type="entry name" value="Peptidase_S1A"/>
</dbReference>
<dbReference type="AlphaFoldDB" id="A0A4Y2FR55"/>
<dbReference type="GO" id="GO:0006508">
    <property type="term" value="P:proteolysis"/>
    <property type="evidence" value="ECO:0007669"/>
    <property type="project" value="InterPro"/>
</dbReference>
<evidence type="ECO:0000256" key="1">
    <source>
        <dbReference type="ARBA" id="ARBA00023157"/>
    </source>
</evidence>
<evidence type="ECO:0000259" key="2">
    <source>
        <dbReference type="PROSITE" id="PS50240"/>
    </source>
</evidence>
<feature type="domain" description="Peptidase S1" evidence="2">
    <location>
        <begin position="1"/>
        <end position="98"/>
    </location>
</feature>
<dbReference type="PANTHER" id="PTHR24253">
    <property type="entry name" value="TRANSMEMBRANE PROTEASE SERINE"/>
    <property type="match status" value="1"/>
</dbReference>
<dbReference type="EMBL" id="BGPR01096715">
    <property type="protein sequence ID" value="GBM43036.1"/>
    <property type="molecule type" value="Genomic_DNA"/>
</dbReference>
<comment type="caution">
    <text evidence="3">The sequence shown here is derived from an EMBL/GenBank/DDBJ whole genome shotgun (WGS) entry which is preliminary data.</text>
</comment>
<keyword evidence="4" id="KW-1185">Reference proteome</keyword>
<feature type="non-terminal residue" evidence="3">
    <location>
        <position position="98"/>
    </location>
</feature>
<reference evidence="3 4" key="1">
    <citation type="journal article" date="2019" name="Sci. Rep.">
        <title>Orb-weaving spider Araneus ventricosus genome elucidates the spidroin gene catalogue.</title>
        <authorList>
            <person name="Kono N."/>
            <person name="Nakamura H."/>
            <person name="Ohtoshi R."/>
            <person name="Moran D.A.P."/>
            <person name="Shinohara A."/>
            <person name="Yoshida Y."/>
            <person name="Fujiwara M."/>
            <person name="Mori M."/>
            <person name="Tomita M."/>
            <person name="Arakawa K."/>
        </authorList>
    </citation>
    <scope>NUCLEOTIDE SEQUENCE [LARGE SCALE GENOMIC DNA]</scope>
</reference>
<dbReference type="SUPFAM" id="SSF50494">
    <property type="entry name" value="Trypsin-like serine proteases"/>
    <property type="match status" value="1"/>
</dbReference>
<dbReference type="InterPro" id="IPR043504">
    <property type="entry name" value="Peptidase_S1_PA_chymotrypsin"/>
</dbReference>
<dbReference type="PRINTS" id="PR00722">
    <property type="entry name" value="CHYMOTRYPSIN"/>
</dbReference>
<sequence length="98" mass="11168">MKFVCGGTLFDLQHVVSAAHCFARYSSNARFGVVIGNQYRWDKRPNSQPEKLHRVKQLFVHDGFTMECYCNDLAILRLEMPLDSTHVPACIPHYDPAG</sequence>
<protein>
    <recommendedName>
        <fullName evidence="2">Peptidase S1 domain-containing protein</fullName>
    </recommendedName>
</protein>
<proteinExistence type="predicted"/>
<dbReference type="PANTHER" id="PTHR24253:SF153">
    <property type="entry name" value="SERINE PROTEASE HEPSIN"/>
    <property type="match status" value="1"/>
</dbReference>
<dbReference type="InterPro" id="IPR009003">
    <property type="entry name" value="Peptidase_S1_PA"/>
</dbReference>
<dbReference type="Proteomes" id="UP000499080">
    <property type="component" value="Unassembled WGS sequence"/>
</dbReference>
<name>A0A4Y2FR55_ARAVE</name>